<dbReference type="EMBL" id="AEIU01000069">
    <property type="protein sequence ID" value="EFP96685.1"/>
    <property type="molecule type" value="Genomic_DNA"/>
</dbReference>
<protein>
    <submittedName>
        <fullName evidence="9">Long-chain fatty acid transport protein</fullName>
    </submittedName>
</protein>
<proteinExistence type="inferred from homology"/>
<evidence type="ECO:0000313" key="9">
    <source>
        <dbReference type="EMBL" id="EFP96685.1"/>
    </source>
</evidence>
<dbReference type="PANTHER" id="PTHR35093:SF3">
    <property type="entry name" value="LONG-CHAIN FATTY ACID TRANSPORT PROTEIN"/>
    <property type="match status" value="1"/>
</dbReference>
<dbReference type="AlphaFoldDB" id="E3BJB6"/>
<evidence type="ECO:0000256" key="7">
    <source>
        <dbReference type="ARBA" id="ARBA00023237"/>
    </source>
</evidence>
<dbReference type="PANTHER" id="PTHR35093">
    <property type="entry name" value="OUTER MEMBRANE PROTEIN NMB0088-RELATED"/>
    <property type="match status" value="1"/>
</dbReference>
<keyword evidence="3" id="KW-1134">Transmembrane beta strand</keyword>
<comment type="caution">
    <text evidence="9">The sequence shown here is derived from an EMBL/GenBank/DDBJ whole genome shotgun (WGS) entry which is preliminary data.</text>
</comment>
<dbReference type="SUPFAM" id="SSF56935">
    <property type="entry name" value="Porins"/>
    <property type="match status" value="1"/>
</dbReference>
<evidence type="ECO:0000313" key="10">
    <source>
        <dbReference type="Proteomes" id="UP000002943"/>
    </source>
</evidence>
<keyword evidence="10" id="KW-1185">Reference proteome</keyword>
<name>E3BJB6_9VIBR</name>
<dbReference type="Gene3D" id="2.40.160.60">
    <property type="entry name" value="Outer membrane protein transport protein (OMPP1/FadL/TodX)"/>
    <property type="match status" value="1"/>
</dbReference>
<dbReference type="STRING" id="796620.VIBC2010_06944"/>
<comment type="subcellular location">
    <subcellularLocation>
        <location evidence="1">Cell outer membrane</location>
        <topology evidence="1">Multi-pass membrane protein</topology>
    </subcellularLocation>
</comment>
<feature type="signal peptide" evidence="8">
    <location>
        <begin position="1"/>
        <end position="21"/>
    </location>
</feature>
<evidence type="ECO:0000256" key="2">
    <source>
        <dbReference type="ARBA" id="ARBA00008163"/>
    </source>
</evidence>
<dbReference type="Proteomes" id="UP000002943">
    <property type="component" value="Unassembled WGS sequence"/>
</dbReference>
<dbReference type="PROSITE" id="PS51257">
    <property type="entry name" value="PROKAR_LIPOPROTEIN"/>
    <property type="match status" value="1"/>
</dbReference>
<keyword evidence="4" id="KW-0812">Transmembrane</keyword>
<sequence length="417" mass="45931">MNNKQRSLLAMSVFFACGAQSAGFQVAEHSASGLGRAFAGEGVVADNASVLARNPAAMTLFDKAAFSGALSFVDPEVDVYDVQNKEQSSDIAPTQIVPAAYYIRPIDEKWAWGVGLFSNYGVATDYPTDISAGDMAGHTSLKSVNLNPNIAYRLNEQWSFGLGLNLVYAEAELTRHLGELSYFNGKVPSDKAIDMTGDTFGYGWNAALMFELNENYRVSLAYRSAVDLDFDDGTFRDYTGKYIQNGQPSVTGKLAVKLPAIFELSGFYQLTPDWAVHYSWQRTDWSSFTELKATSNDCKDGVCFEKPEHYKDNDRLSIGATYSFNSDWTFRAGYAFDEQAGKPTLSIPDSDRHWYSAGVTYQWTDNLSIDAGFALVMSEKGNFTEKGSGAAAALGERRFESTGKAYISALQLNYQFN</sequence>
<dbReference type="InterPro" id="IPR005017">
    <property type="entry name" value="OMPP1/FadL/TodX"/>
</dbReference>
<evidence type="ECO:0000256" key="1">
    <source>
        <dbReference type="ARBA" id="ARBA00004571"/>
    </source>
</evidence>
<evidence type="ECO:0000256" key="4">
    <source>
        <dbReference type="ARBA" id="ARBA00022692"/>
    </source>
</evidence>
<keyword evidence="5 8" id="KW-0732">Signal</keyword>
<evidence type="ECO:0000256" key="6">
    <source>
        <dbReference type="ARBA" id="ARBA00023136"/>
    </source>
</evidence>
<gene>
    <name evidence="9" type="ORF">VIBC2010_06944</name>
</gene>
<accession>E3BJB6</accession>
<dbReference type="OrthoDB" id="19849at2"/>
<dbReference type="RefSeq" id="WP_009601115.1">
    <property type="nucleotide sequence ID" value="NZ_AEIU01000069.1"/>
</dbReference>
<dbReference type="GO" id="GO:0015483">
    <property type="term" value="F:long-chain fatty acid transporting porin activity"/>
    <property type="evidence" value="ECO:0007669"/>
    <property type="project" value="TreeGrafter"/>
</dbReference>
<keyword evidence="6" id="KW-0472">Membrane</keyword>
<keyword evidence="7" id="KW-0998">Cell outer membrane</keyword>
<organism evidence="9 10">
    <name type="scientific">Vibrio caribbeanicus ATCC BAA-2122</name>
    <dbReference type="NCBI Taxonomy" id="796620"/>
    <lineage>
        <taxon>Bacteria</taxon>
        <taxon>Pseudomonadati</taxon>
        <taxon>Pseudomonadota</taxon>
        <taxon>Gammaproteobacteria</taxon>
        <taxon>Vibrionales</taxon>
        <taxon>Vibrionaceae</taxon>
        <taxon>Vibrio</taxon>
    </lineage>
</organism>
<comment type="similarity">
    <text evidence="2">Belongs to the OmpP1/FadL family.</text>
</comment>
<reference evidence="9 10" key="1">
    <citation type="journal article" date="2012" name="Int. J. Syst. Evol. Microbiol.">
        <title>Vibrio caribbeanicus sp. nov., isolated from the marine sponge Scleritoderma cyanea.</title>
        <authorList>
            <person name="Hoffmann M."/>
            <person name="Monday S.R."/>
            <person name="Allard M.W."/>
            <person name="Strain E.A."/>
            <person name="Whittaker P."/>
            <person name="Naum M."/>
            <person name="McCarthy P.J."/>
            <person name="Lopez J.V."/>
            <person name="Fischer M."/>
            <person name="Brown E.W."/>
        </authorList>
    </citation>
    <scope>NUCLEOTIDE SEQUENCE [LARGE SCALE GENOMIC DNA]</scope>
    <source>
        <strain evidence="9 10">ATCC BAA-2122</strain>
    </source>
</reference>
<dbReference type="Pfam" id="PF03349">
    <property type="entry name" value="Toluene_X"/>
    <property type="match status" value="1"/>
</dbReference>
<feature type="chain" id="PRO_5003167391" evidence="8">
    <location>
        <begin position="22"/>
        <end position="417"/>
    </location>
</feature>
<dbReference type="GO" id="GO:0009279">
    <property type="term" value="C:cell outer membrane"/>
    <property type="evidence" value="ECO:0007669"/>
    <property type="project" value="UniProtKB-SubCell"/>
</dbReference>
<evidence type="ECO:0000256" key="8">
    <source>
        <dbReference type="SAM" id="SignalP"/>
    </source>
</evidence>
<dbReference type="eggNOG" id="COG2067">
    <property type="taxonomic scope" value="Bacteria"/>
</dbReference>
<evidence type="ECO:0000256" key="5">
    <source>
        <dbReference type="ARBA" id="ARBA00022729"/>
    </source>
</evidence>
<evidence type="ECO:0000256" key="3">
    <source>
        <dbReference type="ARBA" id="ARBA00022452"/>
    </source>
</evidence>